<dbReference type="AlphaFoldDB" id="A0A060BS99"/>
<dbReference type="SMART" id="SM00028">
    <property type="entry name" value="TPR"/>
    <property type="match status" value="3"/>
</dbReference>
<feature type="non-terminal residue" evidence="2">
    <location>
        <position position="1"/>
    </location>
</feature>
<dbReference type="EMBL" id="KF120010">
    <property type="protein sequence ID" value="AIA87278.1"/>
    <property type="molecule type" value="Genomic_DNA"/>
</dbReference>
<dbReference type="PROSITE" id="PS50005">
    <property type="entry name" value="TPR"/>
    <property type="match status" value="2"/>
</dbReference>
<reference evidence="2" key="1">
    <citation type="journal article" date="2013" name="Environ. Microbiol.">
        <title>Seasonally variable intestinal metagenomes of the red palm weevil (Rhynchophorus ferrugineus).</title>
        <authorList>
            <person name="Jia S."/>
            <person name="Zhang X."/>
            <person name="Zhang G."/>
            <person name="Yin A."/>
            <person name="Zhang S."/>
            <person name="Li F."/>
            <person name="Wang L."/>
            <person name="Zhao D."/>
            <person name="Yun Q."/>
            <person name="Tala"/>
            <person name="Wang J."/>
            <person name="Sun G."/>
            <person name="Baabdullah M."/>
            <person name="Yu X."/>
            <person name="Hu S."/>
            <person name="Al-Mssallem I.S."/>
            <person name="Yu J."/>
        </authorList>
    </citation>
    <scope>NUCLEOTIDE SEQUENCE</scope>
</reference>
<sequence>DTAVLMALGEHYLRRGMSAEAMATYEQVVALTPTEAGAYLALAQAYGAANRTDDAIATVQQVTTLEPTLADGYIDLAKLYRGAGRPTDAQAAYTLGMKLVPNDGPLYVAYCDFLVDQGQRDQALTLLAQADQVAPTVEMLLARASVYTK</sequence>
<dbReference type="Gene3D" id="1.25.40.10">
    <property type="entry name" value="Tetratricopeptide repeat domain"/>
    <property type="match status" value="1"/>
</dbReference>
<feature type="repeat" description="TPR" evidence="1">
    <location>
        <begin position="2"/>
        <end position="35"/>
    </location>
</feature>
<name>A0A060BS99_9CYAN</name>
<keyword evidence="1" id="KW-0802">TPR repeat</keyword>
<evidence type="ECO:0000256" key="1">
    <source>
        <dbReference type="PROSITE-ProRule" id="PRU00339"/>
    </source>
</evidence>
<dbReference type="InterPro" id="IPR052943">
    <property type="entry name" value="TMTC_O-mannosyl-trnsfr"/>
</dbReference>
<dbReference type="SUPFAM" id="SSF48452">
    <property type="entry name" value="TPR-like"/>
    <property type="match status" value="1"/>
</dbReference>
<organism evidence="2">
    <name type="scientific">uncultured Trichodesmium sp</name>
    <dbReference type="NCBI Taxonomy" id="332967"/>
    <lineage>
        <taxon>Bacteria</taxon>
        <taxon>Bacillati</taxon>
        <taxon>Cyanobacteriota</taxon>
        <taxon>Cyanophyceae</taxon>
        <taxon>Oscillatoriophycideae</taxon>
        <taxon>Oscillatoriales</taxon>
        <taxon>Microcoleaceae</taxon>
        <taxon>Trichodesmium</taxon>
        <taxon>environmental samples</taxon>
    </lineage>
</organism>
<feature type="repeat" description="TPR" evidence="1">
    <location>
        <begin position="36"/>
        <end position="69"/>
    </location>
</feature>
<dbReference type="InterPro" id="IPR019734">
    <property type="entry name" value="TPR_rpt"/>
</dbReference>
<accession>A0A060BS99</accession>
<protein>
    <submittedName>
        <fullName evidence="2">CAZy families GT41 protein</fullName>
    </submittedName>
</protein>
<dbReference type="PANTHER" id="PTHR44809">
    <property type="match status" value="1"/>
</dbReference>
<feature type="non-terminal residue" evidence="2">
    <location>
        <position position="149"/>
    </location>
</feature>
<dbReference type="PANTHER" id="PTHR44809:SF1">
    <property type="entry name" value="PROTEIN O-MANNOSYL-TRANSFERASE TMTC1"/>
    <property type="match status" value="1"/>
</dbReference>
<dbReference type="Pfam" id="PF14559">
    <property type="entry name" value="TPR_19"/>
    <property type="match status" value="2"/>
</dbReference>
<evidence type="ECO:0000313" key="2">
    <source>
        <dbReference type="EMBL" id="AIA87278.1"/>
    </source>
</evidence>
<dbReference type="InterPro" id="IPR011990">
    <property type="entry name" value="TPR-like_helical_dom_sf"/>
</dbReference>
<proteinExistence type="predicted"/>